<dbReference type="Pfam" id="PF12833">
    <property type="entry name" value="HTH_18"/>
    <property type="match status" value="1"/>
</dbReference>
<sequence length="261" mass="28862">MDPASHRHHWPAPPALSPWLARSWHWSIPAGRRLPSLYPGTGAELIGNLGCPVEIRVCGPDGESMTRRWLTGETLLLAPRRSQMHFQSRGPVHWVGARLRSGALFPLLGHPLTLVGDTPCSLADLELPALEEGHLRAGGVTALLDWLMGRAAPLPLLAQGVERLYYGATLTTLQQDLAMSERSLQRHLRPYLGISTRQFLHIARFQRALRLLHQSGQSLESAHQAGFCDQSHFIKSCRRFTGLSPGCWLASEPAGFSHYGE</sequence>
<dbReference type="Gene3D" id="1.10.10.60">
    <property type="entry name" value="Homeodomain-like"/>
    <property type="match status" value="1"/>
</dbReference>
<dbReference type="SUPFAM" id="SSF46689">
    <property type="entry name" value="Homeodomain-like"/>
    <property type="match status" value="1"/>
</dbReference>
<dbReference type="AlphaFoldDB" id="A0A0S2SHI1"/>
<dbReference type="Proteomes" id="UP000058114">
    <property type="component" value="Chromosome"/>
</dbReference>
<gene>
    <name evidence="5" type="ORF">WL1483_1732</name>
</gene>
<keyword evidence="1" id="KW-0805">Transcription regulation</keyword>
<evidence type="ECO:0000256" key="1">
    <source>
        <dbReference type="ARBA" id="ARBA00023015"/>
    </source>
</evidence>
<reference evidence="5 6" key="2">
    <citation type="journal article" date="2016" name="Genome Announc.">
        <title>Complete Genome Sequence of the Highly Virulent Aeromonas schubertii Strain WL1483, Isolated from Diseased Snakehead Fish (Channa argus) in China.</title>
        <authorList>
            <person name="Liu L."/>
            <person name="Li N."/>
            <person name="Zhang D."/>
            <person name="Fu X."/>
            <person name="Shi C."/>
            <person name="Lin Q."/>
            <person name="Hao G."/>
        </authorList>
    </citation>
    <scope>NUCLEOTIDE SEQUENCE [LARGE SCALE GENOMIC DNA]</scope>
    <source>
        <strain evidence="5 6">WL1483</strain>
    </source>
</reference>
<dbReference type="InterPro" id="IPR050204">
    <property type="entry name" value="AraC_XylS_family_regulators"/>
</dbReference>
<organism evidence="5 6">
    <name type="scientific">Aeromonas schubertii</name>
    <dbReference type="NCBI Taxonomy" id="652"/>
    <lineage>
        <taxon>Bacteria</taxon>
        <taxon>Pseudomonadati</taxon>
        <taxon>Pseudomonadota</taxon>
        <taxon>Gammaproteobacteria</taxon>
        <taxon>Aeromonadales</taxon>
        <taxon>Aeromonadaceae</taxon>
        <taxon>Aeromonas</taxon>
    </lineage>
</organism>
<evidence type="ECO:0000313" key="6">
    <source>
        <dbReference type="Proteomes" id="UP000058114"/>
    </source>
</evidence>
<accession>A0A0S2SHI1</accession>
<name>A0A0S2SHI1_9GAMM</name>
<dbReference type="SMART" id="SM00342">
    <property type="entry name" value="HTH_ARAC"/>
    <property type="match status" value="1"/>
</dbReference>
<reference evidence="6" key="1">
    <citation type="submission" date="2015-10" db="EMBL/GenBank/DDBJ databases">
        <title>Complete Genome Sequence of Aeromonas schubertii strain WL1483.</title>
        <authorList>
            <person name="Liu L."/>
        </authorList>
    </citation>
    <scope>NUCLEOTIDE SEQUENCE [LARGE SCALE GENOMIC DNA]</scope>
    <source>
        <strain evidence="6">WL1483</strain>
    </source>
</reference>
<proteinExistence type="predicted"/>
<dbReference type="GO" id="GO:0003700">
    <property type="term" value="F:DNA-binding transcription factor activity"/>
    <property type="evidence" value="ECO:0007669"/>
    <property type="project" value="InterPro"/>
</dbReference>
<evidence type="ECO:0000256" key="3">
    <source>
        <dbReference type="ARBA" id="ARBA00023163"/>
    </source>
</evidence>
<dbReference type="PANTHER" id="PTHR46796">
    <property type="entry name" value="HTH-TYPE TRANSCRIPTIONAL ACTIVATOR RHAS-RELATED"/>
    <property type="match status" value="1"/>
</dbReference>
<dbReference type="PATRIC" id="fig|652.5.peg.2562"/>
<dbReference type="GO" id="GO:0043565">
    <property type="term" value="F:sequence-specific DNA binding"/>
    <property type="evidence" value="ECO:0007669"/>
    <property type="project" value="InterPro"/>
</dbReference>
<dbReference type="PANTHER" id="PTHR46796:SF13">
    <property type="entry name" value="HTH-TYPE TRANSCRIPTIONAL ACTIVATOR RHAS"/>
    <property type="match status" value="1"/>
</dbReference>
<feature type="domain" description="HTH araC/xylS-type" evidence="4">
    <location>
        <begin position="151"/>
        <end position="251"/>
    </location>
</feature>
<evidence type="ECO:0000259" key="4">
    <source>
        <dbReference type="PROSITE" id="PS01124"/>
    </source>
</evidence>
<dbReference type="EMBL" id="CP013067">
    <property type="protein sequence ID" value="ALP41151.1"/>
    <property type="molecule type" value="Genomic_DNA"/>
</dbReference>
<dbReference type="InterPro" id="IPR018060">
    <property type="entry name" value="HTH_AraC"/>
</dbReference>
<keyword evidence="3" id="KW-0804">Transcription</keyword>
<keyword evidence="2" id="KW-0238">DNA-binding</keyword>
<dbReference type="KEGG" id="asr:WL1483_1732"/>
<dbReference type="RefSeq" id="WP_060586563.1">
    <property type="nucleotide sequence ID" value="NZ_CP013067.1"/>
</dbReference>
<evidence type="ECO:0000313" key="5">
    <source>
        <dbReference type="EMBL" id="ALP41151.1"/>
    </source>
</evidence>
<dbReference type="InterPro" id="IPR009057">
    <property type="entry name" value="Homeodomain-like_sf"/>
</dbReference>
<protein>
    <recommendedName>
        <fullName evidence="4">HTH araC/xylS-type domain-containing protein</fullName>
    </recommendedName>
</protein>
<evidence type="ECO:0000256" key="2">
    <source>
        <dbReference type="ARBA" id="ARBA00023125"/>
    </source>
</evidence>
<dbReference type="PROSITE" id="PS01124">
    <property type="entry name" value="HTH_ARAC_FAMILY_2"/>
    <property type="match status" value="1"/>
</dbReference>